<dbReference type="AlphaFoldDB" id="A0A084WKE3"/>
<feature type="region of interest" description="Disordered" evidence="1">
    <location>
        <begin position="62"/>
        <end position="87"/>
    </location>
</feature>
<evidence type="ECO:0000256" key="1">
    <source>
        <dbReference type="SAM" id="MobiDB-lite"/>
    </source>
</evidence>
<name>A0A084WKE3_ANOSI</name>
<proteinExistence type="predicted"/>
<gene>
    <name evidence="2" type="ORF">ZHAS_00018725</name>
</gene>
<dbReference type="EMBL" id="ATLV01024118">
    <property type="status" value="NOT_ANNOTATED_CDS"/>
    <property type="molecule type" value="Genomic_DNA"/>
</dbReference>
<keyword evidence="4" id="KW-1185">Reference proteome</keyword>
<sequence length="125" mass="13421">MRRQVAVPVGRGETTSGAGKHDSCLDLDTDAIIHTDFGVSSKTPTPGTASAFRVNKVSSAPLLLPSNHTSSHRSGPSKRGSLSSVRRKSNGWLDLWLCVGDAGEHHIHLTFSFNIHKRTVLNSPP</sequence>
<feature type="compositionally biased region" description="Polar residues" evidence="1">
    <location>
        <begin position="66"/>
        <end position="84"/>
    </location>
</feature>
<evidence type="ECO:0000313" key="2">
    <source>
        <dbReference type="EMBL" id="KFB50687.1"/>
    </source>
</evidence>
<dbReference type="EnsemblMetazoa" id="ASIC018725-RA">
    <property type="protein sequence ID" value="ASIC018725-PA"/>
    <property type="gene ID" value="ASIC018725"/>
</dbReference>
<evidence type="ECO:0000313" key="3">
    <source>
        <dbReference type="EnsemblMetazoa" id="ASIC018725-PA"/>
    </source>
</evidence>
<evidence type="ECO:0000313" key="4">
    <source>
        <dbReference type="Proteomes" id="UP000030765"/>
    </source>
</evidence>
<protein>
    <submittedName>
        <fullName evidence="2 3">Uncharacterized protein</fullName>
    </submittedName>
</protein>
<feature type="region of interest" description="Disordered" evidence="1">
    <location>
        <begin position="1"/>
        <end position="23"/>
    </location>
</feature>
<dbReference type="VEuPathDB" id="VectorBase:ASIC018725"/>
<accession>A0A084WKE3</accession>
<reference evidence="3" key="2">
    <citation type="submission" date="2020-05" db="UniProtKB">
        <authorList>
            <consortium name="EnsemblMetazoa"/>
        </authorList>
    </citation>
    <scope>IDENTIFICATION</scope>
</reference>
<reference evidence="2 4" key="1">
    <citation type="journal article" date="2014" name="BMC Genomics">
        <title>Genome sequence of Anopheles sinensis provides insight into genetics basis of mosquito competence for malaria parasites.</title>
        <authorList>
            <person name="Zhou D."/>
            <person name="Zhang D."/>
            <person name="Ding G."/>
            <person name="Shi L."/>
            <person name="Hou Q."/>
            <person name="Ye Y."/>
            <person name="Xu Y."/>
            <person name="Zhou H."/>
            <person name="Xiong C."/>
            <person name="Li S."/>
            <person name="Yu J."/>
            <person name="Hong S."/>
            <person name="Yu X."/>
            <person name="Zou P."/>
            <person name="Chen C."/>
            <person name="Chang X."/>
            <person name="Wang W."/>
            <person name="Lv Y."/>
            <person name="Sun Y."/>
            <person name="Ma L."/>
            <person name="Shen B."/>
            <person name="Zhu C."/>
        </authorList>
    </citation>
    <scope>NUCLEOTIDE SEQUENCE [LARGE SCALE GENOMIC DNA]</scope>
</reference>
<dbReference type="EMBL" id="KE525349">
    <property type="protein sequence ID" value="KFB50687.1"/>
    <property type="molecule type" value="Genomic_DNA"/>
</dbReference>
<dbReference type="Proteomes" id="UP000030765">
    <property type="component" value="Unassembled WGS sequence"/>
</dbReference>
<organism evidence="2">
    <name type="scientific">Anopheles sinensis</name>
    <name type="common">Mosquito</name>
    <dbReference type="NCBI Taxonomy" id="74873"/>
    <lineage>
        <taxon>Eukaryota</taxon>
        <taxon>Metazoa</taxon>
        <taxon>Ecdysozoa</taxon>
        <taxon>Arthropoda</taxon>
        <taxon>Hexapoda</taxon>
        <taxon>Insecta</taxon>
        <taxon>Pterygota</taxon>
        <taxon>Neoptera</taxon>
        <taxon>Endopterygota</taxon>
        <taxon>Diptera</taxon>
        <taxon>Nematocera</taxon>
        <taxon>Culicoidea</taxon>
        <taxon>Culicidae</taxon>
        <taxon>Anophelinae</taxon>
        <taxon>Anopheles</taxon>
    </lineage>
</organism>